<keyword evidence="3" id="KW-0378">Hydrolase</keyword>
<sequence length="320" mass="34994">MIPLTLGRFLEVGKYAERVGVGAPIYLSVVLEYLAAEEGKDVVARAKTGSGKTFAYLLPLFQKLFADSGLKNKLALSAFVLVPTRELSQQVYIEVLSLIELCRVQLKVVQLTSRSIMASDLRATLVGPPNILVCTPTCIPKCFSADVLQSTSINSSLEILVLDEADLLLSYGYEDDMKAFTAHIPRRCQFLLMSATSRKLRQAAGLDNLLYSPDVDFSCFADLALTYPEDYYIEGQGPLLQCVLTPGDPYMPLPNEEIIARVAKQGYIDSMEGATLSGRQAFAFICDAGEELVALRKKLAAIESQENTKAANVTDELSLV</sequence>
<comment type="catalytic activity">
    <reaction evidence="7">
        <text>ATP + H2O = ADP + phosphate + H(+)</text>
        <dbReference type="Rhea" id="RHEA:13065"/>
        <dbReference type="ChEBI" id="CHEBI:15377"/>
        <dbReference type="ChEBI" id="CHEBI:15378"/>
        <dbReference type="ChEBI" id="CHEBI:30616"/>
        <dbReference type="ChEBI" id="CHEBI:43474"/>
        <dbReference type="ChEBI" id="CHEBI:456216"/>
        <dbReference type="EC" id="3.6.4.13"/>
    </reaction>
</comment>
<name>A0AAW2BSC1_9ROSI</name>
<dbReference type="Proteomes" id="UP001459277">
    <property type="component" value="Unassembled WGS sequence"/>
</dbReference>
<protein>
    <recommendedName>
        <fullName evidence="1">RNA helicase</fullName>
        <ecNumber evidence="1">3.6.4.13</ecNumber>
    </recommendedName>
</protein>
<dbReference type="GO" id="GO:0003723">
    <property type="term" value="F:RNA binding"/>
    <property type="evidence" value="ECO:0007669"/>
    <property type="project" value="UniProtKB-KW"/>
</dbReference>
<evidence type="ECO:0000313" key="9">
    <source>
        <dbReference type="EMBL" id="KAK9988839.1"/>
    </source>
</evidence>
<evidence type="ECO:0000256" key="6">
    <source>
        <dbReference type="ARBA" id="ARBA00022884"/>
    </source>
</evidence>
<dbReference type="GO" id="GO:0005829">
    <property type="term" value="C:cytosol"/>
    <property type="evidence" value="ECO:0007669"/>
    <property type="project" value="TreeGrafter"/>
</dbReference>
<reference evidence="9 10" key="1">
    <citation type="submission" date="2024-01" db="EMBL/GenBank/DDBJ databases">
        <title>A telomere-to-telomere, gap-free genome of sweet tea (Lithocarpus litseifolius).</title>
        <authorList>
            <person name="Zhou J."/>
        </authorList>
    </citation>
    <scope>NUCLEOTIDE SEQUENCE [LARGE SCALE GENOMIC DNA]</scope>
    <source>
        <strain evidence="9">Zhou-2022a</strain>
        <tissue evidence="9">Leaf</tissue>
    </source>
</reference>
<keyword evidence="4" id="KW-0347">Helicase</keyword>
<dbReference type="AlphaFoldDB" id="A0AAW2BSC1"/>
<dbReference type="PANTHER" id="PTHR47959:SF21">
    <property type="entry name" value="DEAD-BOX HELICASE 56"/>
    <property type="match status" value="1"/>
</dbReference>
<keyword evidence="5" id="KW-0067">ATP-binding</keyword>
<evidence type="ECO:0000256" key="7">
    <source>
        <dbReference type="ARBA" id="ARBA00047984"/>
    </source>
</evidence>
<gene>
    <name evidence="9" type="ORF">SO802_029078</name>
</gene>
<dbReference type="PANTHER" id="PTHR47959">
    <property type="entry name" value="ATP-DEPENDENT RNA HELICASE RHLE-RELATED"/>
    <property type="match status" value="1"/>
</dbReference>
<evidence type="ECO:0000256" key="1">
    <source>
        <dbReference type="ARBA" id="ARBA00012552"/>
    </source>
</evidence>
<dbReference type="Pfam" id="PF00270">
    <property type="entry name" value="DEAD"/>
    <property type="match status" value="1"/>
</dbReference>
<evidence type="ECO:0000256" key="2">
    <source>
        <dbReference type="ARBA" id="ARBA00022741"/>
    </source>
</evidence>
<dbReference type="GO" id="GO:0016787">
    <property type="term" value="F:hydrolase activity"/>
    <property type="evidence" value="ECO:0007669"/>
    <property type="project" value="UniProtKB-KW"/>
</dbReference>
<accession>A0AAW2BSC1</accession>
<keyword evidence="6" id="KW-0694">RNA-binding</keyword>
<dbReference type="GO" id="GO:0003724">
    <property type="term" value="F:RNA helicase activity"/>
    <property type="evidence" value="ECO:0007669"/>
    <property type="project" value="UniProtKB-EC"/>
</dbReference>
<evidence type="ECO:0000256" key="4">
    <source>
        <dbReference type="ARBA" id="ARBA00022806"/>
    </source>
</evidence>
<evidence type="ECO:0000256" key="3">
    <source>
        <dbReference type="ARBA" id="ARBA00022801"/>
    </source>
</evidence>
<feature type="domain" description="Helicase ATP-binding" evidence="8">
    <location>
        <begin position="33"/>
        <end position="215"/>
    </location>
</feature>
<dbReference type="InterPro" id="IPR050079">
    <property type="entry name" value="DEAD_box_RNA_helicase"/>
</dbReference>
<comment type="caution">
    <text evidence="9">The sequence shown here is derived from an EMBL/GenBank/DDBJ whole genome shotgun (WGS) entry which is preliminary data.</text>
</comment>
<dbReference type="InterPro" id="IPR027417">
    <property type="entry name" value="P-loop_NTPase"/>
</dbReference>
<dbReference type="Gene3D" id="3.40.50.300">
    <property type="entry name" value="P-loop containing nucleotide triphosphate hydrolases"/>
    <property type="match status" value="1"/>
</dbReference>
<dbReference type="InterPro" id="IPR011545">
    <property type="entry name" value="DEAD/DEAH_box_helicase_dom"/>
</dbReference>
<evidence type="ECO:0000256" key="5">
    <source>
        <dbReference type="ARBA" id="ARBA00022840"/>
    </source>
</evidence>
<organism evidence="9 10">
    <name type="scientific">Lithocarpus litseifolius</name>
    <dbReference type="NCBI Taxonomy" id="425828"/>
    <lineage>
        <taxon>Eukaryota</taxon>
        <taxon>Viridiplantae</taxon>
        <taxon>Streptophyta</taxon>
        <taxon>Embryophyta</taxon>
        <taxon>Tracheophyta</taxon>
        <taxon>Spermatophyta</taxon>
        <taxon>Magnoliopsida</taxon>
        <taxon>eudicotyledons</taxon>
        <taxon>Gunneridae</taxon>
        <taxon>Pentapetalae</taxon>
        <taxon>rosids</taxon>
        <taxon>fabids</taxon>
        <taxon>Fagales</taxon>
        <taxon>Fagaceae</taxon>
        <taxon>Lithocarpus</taxon>
    </lineage>
</organism>
<dbReference type="GO" id="GO:0005524">
    <property type="term" value="F:ATP binding"/>
    <property type="evidence" value="ECO:0007669"/>
    <property type="project" value="UniProtKB-KW"/>
</dbReference>
<dbReference type="EMBL" id="JAZDWU010000010">
    <property type="protein sequence ID" value="KAK9988839.1"/>
    <property type="molecule type" value="Genomic_DNA"/>
</dbReference>
<keyword evidence="2" id="KW-0547">Nucleotide-binding</keyword>
<evidence type="ECO:0000313" key="10">
    <source>
        <dbReference type="Proteomes" id="UP001459277"/>
    </source>
</evidence>
<dbReference type="EC" id="3.6.4.13" evidence="1"/>
<dbReference type="InterPro" id="IPR014001">
    <property type="entry name" value="Helicase_ATP-bd"/>
</dbReference>
<dbReference type="SMART" id="SM00487">
    <property type="entry name" value="DEXDc"/>
    <property type="match status" value="1"/>
</dbReference>
<evidence type="ECO:0000259" key="8">
    <source>
        <dbReference type="PROSITE" id="PS51192"/>
    </source>
</evidence>
<dbReference type="SUPFAM" id="SSF52540">
    <property type="entry name" value="P-loop containing nucleoside triphosphate hydrolases"/>
    <property type="match status" value="1"/>
</dbReference>
<proteinExistence type="predicted"/>
<keyword evidence="10" id="KW-1185">Reference proteome</keyword>
<dbReference type="PROSITE" id="PS51192">
    <property type="entry name" value="HELICASE_ATP_BIND_1"/>
    <property type="match status" value="1"/>
</dbReference>